<evidence type="ECO:0000313" key="2">
    <source>
        <dbReference type="Proteomes" id="UP000076532"/>
    </source>
</evidence>
<evidence type="ECO:0000313" key="1">
    <source>
        <dbReference type="EMBL" id="KZP11945.1"/>
    </source>
</evidence>
<dbReference type="EMBL" id="KV417654">
    <property type="protein sequence ID" value="KZP11945.1"/>
    <property type="molecule type" value="Genomic_DNA"/>
</dbReference>
<accession>A0A166ATP1</accession>
<keyword evidence="2" id="KW-1185">Reference proteome</keyword>
<gene>
    <name evidence="1" type="ORF">FIBSPDRAFT_171331</name>
</gene>
<dbReference type="Proteomes" id="UP000076532">
    <property type="component" value="Unassembled WGS sequence"/>
</dbReference>
<protein>
    <submittedName>
        <fullName evidence="1">Uncharacterized protein</fullName>
    </submittedName>
</protein>
<proteinExistence type="predicted"/>
<reference evidence="1 2" key="1">
    <citation type="journal article" date="2016" name="Mol. Biol. Evol.">
        <title>Comparative Genomics of Early-Diverging Mushroom-Forming Fungi Provides Insights into the Origins of Lignocellulose Decay Capabilities.</title>
        <authorList>
            <person name="Nagy L.G."/>
            <person name="Riley R."/>
            <person name="Tritt A."/>
            <person name="Adam C."/>
            <person name="Daum C."/>
            <person name="Floudas D."/>
            <person name="Sun H."/>
            <person name="Yadav J.S."/>
            <person name="Pangilinan J."/>
            <person name="Larsson K.H."/>
            <person name="Matsuura K."/>
            <person name="Barry K."/>
            <person name="Labutti K."/>
            <person name="Kuo R."/>
            <person name="Ohm R.A."/>
            <person name="Bhattacharya S.S."/>
            <person name="Shirouzu T."/>
            <person name="Yoshinaga Y."/>
            <person name="Martin F.M."/>
            <person name="Grigoriev I.V."/>
            <person name="Hibbett D.S."/>
        </authorList>
    </citation>
    <scope>NUCLEOTIDE SEQUENCE [LARGE SCALE GENOMIC DNA]</scope>
    <source>
        <strain evidence="1 2">CBS 109695</strain>
    </source>
</reference>
<sequence>MDSREMGRMRRTSRRGAYLEAIIDTTATILDHPLNHPSHSRAYTHAPLTPSPSTLGVVAAWPFISRAHATPEPKFTRPRSLAHPTLTACMRPPYTYDCRGPRSCTTDPPTHRLHATDCPPTSGTFATAGTREAV</sequence>
<dbReference type="AlphaFoldDB" id="A0A166ATP1"/>
<name>A0A166ATP1_9AGAM</name>
<organism evidence="1 2">
    <name type="scientific">Athelia psychrophila</name>
    <dbReference type="NCBI Taxonomy" id="1759441"/>
    <lineage>
        <taxon>Eukaryota</taxon>
        <taxon>Fungi</taxon>
        <taxon>Dikarya</taxon>
        <taxon>Basidiomycota</taxon>
        <taxon>Agaricomycotina</taxon>
        <taxon>Agaricomycetes</taxon>
        <taxon>Agaricomycetidae</taxon>
        <taxon>Atheliales</taxon>
        <taxon>Atheliaceae</taxon>
        <taxon>Athelia</taxon>
    </lineage>
</organism>